<name>A0A3Q7IG41_SOLLC</name>
<dbReference type="InterPro" id="IPR013320">
    <property type="entry name" value="ConA-like_dom_sf"/>
</dbReference>
<accession>A0A3Q7IG41</accession>
<dbReference type="EnsemblPlants" id="Solyc10g047706.1.1">
    <property type="protein sequence ID" value="Solyc10g047706.1.1"/>
    <property type="gene ID" value="Solyc10g047706.1"/>
</dbReference>
<dbReference type="AlphaFoldDB" id="A0A3Q7IG41"/>
<reference evidence="1" key="1">
    <citation type="journal article" date="2012" name="Nature">
        <title>The tomato genome sequence provides insights into fleshy fruit evolution.</title>
        <authorList>
            <consortium name="Tomato Genome Consortium"/>
        </authorList>
    </citation>
    <scope>NUCLEOTIDE SEQUENCE [LARGE SCALE GENOMIC DNA]</scope>
    <source>
        <strain evidence="1">cv. Heinz 1706</strain>
    </source>
</reference>
<dbReference type="Proteomes" id="UP000004994">
    <property type="component" value="Chromosome 10"/>
</dbReference>
<reference evidence="1" key="2">
    <citation type="submission" date="2019-01" db="UniProtKB">
        <authorList>
            <consortium name="EnsemblPlants"/>
        </authorList>
    </citation>
    <scope>IDENTIFICATION</scope>
    <source>
        <strain evidence="1">cv. Heinz 1706</strain>
    </source>
</reference>
<evidence type="ECO:0000313" key="2">
    <source>
        <dbReference type="Proteomes" id="UP000004994"/>
    </source>
</evidence>
<proteinExistence type="predicted"/>
<dbReference type="InParanoid" id="A0A3Q7IG41"/>
<organism evidence="1">
    <name type="scientific">Solanum lycopersicum</name>
    <name type="common">Tomato</name>
    <name type="synonym">Lycopersicon esculentum</name>
    <dbReference type="NCBI Taxonomy" id="4081"/>
    <lineage>
        <taxon>Eukaryota</taxon>
        <taxon>Viridiplantae</taxon>
        <taxon>Streptophyta</taxon>
        <taxon>Embryophyta</taxon>
        <taxon>Tracheophyta</taxon>
        <taxon>Spermatophyta</taxon>
        <taxon>Magnoliopsida</taxon>
        <taxon>eudicotyledons</taxon>
        <taxon>Gunneridae</taxon>
        <taxon>Pentapetalae</taxon>
        <taxon>asterids</taxon>
        <taxon>lamiids</taxon>
        <taxon>Solanales</taxon>
        <taxon>Solanaceae</taxon>
        <taxon>Solanoideae</taxon>
        <taxon>Solaneae</taxon>
        <taxon>Solanum</taxon>
        <taxon>Solanum subgen. Lycopersicon</taxon>
    </lineage>
</organism>
<protein>
    <submittedName>
        <fullName evidence="1">Uncharacterized protein</fullName>
    </submittedName>
</protein>
<dbReference type="Gramene" id="Solyc10g047706.1.1">
    <property type="protein sequence ID" value="Solyc10g047706.1.1"/>
    <property type="gene ID" value="Solyc10g047706.1"/>
</dbReference>
<dbReference type="SUPFAM" id="SSF49899">
    <property type="entry name" value="Concanavalin A-like lectins/glucanases"/>
    <property type="match status" value="1"/>
</dbReference>
<sequence length="105" mass="11863">MKEYFPEWVTIGFSGAIGTFSAIHTIYSWNFISYLKYNGNISDPDIPLPSPVPYSSFGIRASGTEVTQLEVEDANTTLQKWKIKPGKVIFVFKATTEEEDVLKHK</sequence>
<keyword evidence="2" id="KW-1185">Reference proteome</keyword>
<evidence type="ECO:0000313" key="1">
    <source>
        <dbReference type="EnsemblPlants" id="Solyc10g047706.1.1"/>
    </source>
</evidence>
<dbReference type="Gene3D" id="2.60.120.200">
    <property type="match status" value="1"/>
</dbReference>